<dbReference type="AlphaFoldDB" id="A0A4Y9R192"/>
<dbReference type="Pfam" id="PF13692">
    <property type="entry name" value="Glyco_trans_1_4"/>
    <property type="match status" value="1"/>
</dbReference>
<evidence type="ECO:0000313" key="2">
    <source>
        <dbReference type="Proteomes" id="UP000297647"/>
    </source>
</evidence>
<organism evidence="1 2">
    <name type="scientific">Algoriphagus kandeliae</name>
    <dbReference type="NCBI Taxonomy" id="2562278"/>
    <lineage>
        <taxon>Bacteria</taxon>
        <taxon>Pseudomonadati</taxon>
        <taxon>Bacteroidota</taxon>
        <taxon>Cytophagia</taxon>
        <taxon>Cytophagales</taxon>
        <taxon>Cyclobacteriaceae</taxon>
        <taxon>Algoriphagus</taxon>
    </lineage>
</organism>
<dbReference type="GO" id="GO:0016740">
    <property type="term" value="F:transferase activity"/>
    <property type="evidence" value="ECO:0007669"/>
    <property type="project" value="UniProtKB-KW"/>
</dbReference>
<gene>
    <name evidence="1" type="ORF">E4S40_00990</name>
</gene>
<dbReference type="RefSeq" id="WP_135069540.1">
    <property type="nucleotide sequence ID" value="NZ_SPSB01000001.1"/>
</dbReference>
<protein>
    <submittedName>
        <fullName evidence="1">Glycosyltransferase family 1 protein</fullName>
    </submittedName>
</protein>
<keyword evidence="1" id="KW-0808">Transferase</keyword>
<sequence>MKPKLLFISPSSPFPPRDGKRQRTLALLNAALIAYEVDFLILGASRQEISRLNENELKPNLHFFYLPTSKESRLEKIIGLSLLPSKSNRKLFKDFLKSKSYDKIFCRYASSARDLPSNCNFYLDVDDDYYEFMKTKISSQTSFWKKIRYGQIFILNRFFYKRILLKSKQLIWVKNQNRRGHVLPNLPFQILISGFQELPPPRSRNLLFVGKLSYEPNARGIQWFLEKVWPILKEEIPNIKLTIISSVKPKSELKLLFDESTDVKLEINVPNIHSIYKNHAICIVPIFSGGGSNVKLAEALIMGRKVISTNFGARGFENWISSGEIKLANNPKEWLTKISELINEPWDEASWEKIRSQFSLKDWDQQFLNILNES</sequence>
<keyword evidence="2" id="KW-1185">Reference proteome</keyword>
<dbReference type="Proteomes" id="UP000297647">
    <property type="component" value="Unassembled WGS sequence"/>
</dbReference>
<comment type="caution">
    <text evidence="1">The sequence shown here is derived from an EMBL/GenBank/DDBJ whole genome shotgun (WGS) entry which is preliminary data.</text>
</comment>
<evidence type="ECO:0000313" key="1">
    <source>
        <dbReference type="EMBL" id="TFV97263.1"/>
    </source>
</evidence>
<dbReference type="OrthoDB" id="9807209at2"/>
<accession>A0A4Y9R192</accession>
<name>A0A4Y9R192_9BACT</name>
<proteinExistence type="predicted"/>
<dbReference type="SUPFAM" id="SSF53756">
    <property type="entry name" value="UDP-Glycosyltransferase/glycogen phosphorylase"/>
    <property type="match status" value="1"/>
</dbReference>
<dbReference type="EMBL" id="SPSB01000001">
    <property type="protein sequence ID" value="TFV97263.1"/>
    <property type="molecule type" value="Genomic_DNA"/>
</dbReference>
<dbReference type="Gene3D" id="3.40.50.2000">
    <property type="entry name" value="Glycogen Phosphorylase B"/>
    <property type="match status" value="1"/>
</dbReference>
<reference evidence="1 2" key="1">
    <citation type="submission" date="2019-03" db="EMBL/GenBank/DDBJ databases">
        <title>Algoriphagus sp. nov, a new strain isolated from root system soil of mangrove plant Kandelia.</title>
        <authorList>
            <person name="Yin Q."/>
            <person name="Wang K."/>
            <person name="Song Z."/>
        </authorList>
    </citation>
    <scope>NUCLEOTIDE SEQUENCE [LARGE SCALE GENOMIC DNA]</scope>
    <source>
        <strain evidence="1 2">XY-J91</strain>
    </source>
</reference>